<feature type="transmembrane region" description="Helical" evidence="7">
    <location>
        <begin position="117"/>
        <end position="135"/>
    </location>
</feature>
<keyword evidence="3" id="KW-1003">Cell membrane</keyword>
<keyword evidence="9" id="KW-1185">Reference proteome</keyword>
<evidence type="ECO:0000256" key="4">
    <source>
        <dbReference type="ARBA" id="ARBA00022692"/>
    </source>
</evidence>
<sequence length="477" mass="54140">MSLRKQAINGVIWSFSQQFSMQIINFGVQIILARLLMPEVFGLVAMLTVFISIGQTLMDSGMTSSLIRTKNPDQIDYSTVFFTNMMVSVGIYILTYLSAPAIAAFYEQEILTNLLRVYALTFVIRSFVAVHTAKLTKEMNFKTLMKLQVPSTIVGGIVGVVLAYMGFGVWSLVWLNLSQAIIFTIQNWIFIQWRPSFLFNKRRFKYHFSFGYKLTLSGLLDTVYNDAYRIVIGKYFSPTSVGFFNQAENMRLFPVQQMSYVMGKVTFPLFSNLSNDQQLKSAYRSTMKLVLFAVLPVMLILIIGAEELFLFLFGEKWLPAVPYFKILAIASIIRPISQYNLNILKVKGRSDLFLKLEVIKKIIGIIVIIIALPYGIMGLVISLTAVSFFFTALNMAVSGKLISYSVQEQIKDTIRLFIISAVTMLISYHLHSQLILVLESPFLILSALTIAFLLLYFAIIYLFEKDVVALLLKVLKK</sequence>
<dbReference type="Proteomes" id="UP000257127">
    <property type="component" value="Unassembled WGS sequence"/>
</dbReference>
<feature type="transmembrane region" description="Helical" evidence="7">
    <location>
        <begin position="40"/>
        <end position="58"/>
    </location>
</feature>
<dbReference type="OrthoDB" id="9770347at2"/>
<evidence type="ECO:0000256" key="6">
    <source>
        <dbReference type="ARBA" id="ARBA00023136"/>
    </source>
</evidence>
<protein>
    <submittedName>
        <fullName evidence="8">Lipopolysaccharide biosynthesis protein</fullName>
    </submittedName>
</protein>
<feature type="transmembrane region" description="Helical" evidence="7">
    <location>
        <begin position="442"/>
        <end position="463"/>
    </location>
</feature>
<name>A0A3E1F0R8_9FLAO</name>
<dbReference type="EMBL" id="QURB01000002">
    <property type="protein sequence ID" value="RFC55317.1"/>
    <property type="molecule type" value="Genomic_DNA"/>
</dbReference>
<evidence type="ECO:0000256" key="1">
    <source>
        <dbReference type="ARBA" id="ARBA00004651"/>
    </source>
</evidence>
<dbReference type="InterPro" id="IPR050833">
    <property type="entry name" value="Poly_Biosynth_Transport"/>
</dbReference>
<dbReference type="PANTHER" id="PTHR30250:SF10">
    <property type="entry name" value="LIPOPOLYSACCHARIDE BIOSYNTHESIS PROTEIN WZXC"/>
    <property type="match status" value="1"/>
</dbReference>
<feature type="transmembrane region" description="Helical" evidence="7">
    <location>
        <begin position="79"/>
        <end position="105"/>
    </location>
</feature>
<organism evidence="8 9">
    <name type="scientific">Brumimicrobium aurantiacum</name>
    <dbReference type="NCBI Taxonomy" id="1737063"/>
    <lineage>
        <taxon>Bacteria</taxon>
        <taxon>Pseudomonadati</taxon>
        <taxon>Bacteroidota</taxon>
        <taxon>Flavobacteriia</taxon>
        <taxon>Flavobacteriales</taxon>
        <taxon>Crocinitomicaceae</taxon>
        <taxon>Brumimicrobium</taxon>
    </lineage>
</organism>
<evidence type="ECO:0000256" key="7">
    <source>
        <dbReference type="SAM" id="Phobius"/>
    </source>
</evidence>
<dbReference type="GO" id="GO:0005886">
    <property type="term" value="C:plasma membrane"/>
    <property type="evidence" value="ECO:0007669"/>
    <property type="project" value="UniProtKB-SubCell"/>
</dbReference>
<feature type="transmembrane region" description="Helical" evidence="7">
    <location>
        <begin position="289"/>
        <end position="314"/>
    </location>
</feature>
<evidence type="ECO:0000256" key="2">
    <source>
        <dbReference type="ARBA" id="ARBA00007430"/>
    </source>
</evidence>
<keyword evidence="5 7" id="KW-1133">Transmembrane helix</keyword>
<proteinExistence type="inferred from homology"/>
<dbReference type="RefSeq" id="WP_116880297.1">
    <property type="nucleotide sequence ID" value="NZ_QURB01000002.1"/>
</dbReference>
<comment type="similarity">
    <text evidence="2">Belongs to the polysaccharide synthase family.</text>
</comment>
<comment type="subcellular location">
    <subcellularLocation>
        <location evidence="1">Cell membrane</location>
        <topology evidence="1">Multi-pass membrane protein</topology>
    </subcellularLocation>
</comment>
<accession>A0A3E1F0R8</accession>
<keyword evidence="4 7" id="KW-0812">Transmembrane</keyword>
<evidence type="ECO:0000313" key="9">
    <source>
        <dbReference type="Proteomes" id="UP000257127"/>
    </source>
</evidence>
<feature type="transmembrane region" description="Helical" evidence="7">
    <location>
        <begin position="147"/>
        <end position="167"/>
    </location>
</feature>
<dbReference type="AlphaFoldDB" id="A0A3E1F0R8"/>
<reference evidence="8 9" key="1">
    <citation type="submission" date="2018-08" db="EMBL/GenBank/DDBJ databases">
        <title>The draft genome squence of Brumimicrobium sp. N62.</title>
        <authorList>
            <person name="Du Z.-J."/>
            <person name="Luo H.-R."/>
        </authorList>
    </citation>
    <scope>NUCLEOTIDE SEQUENCE [LARGE SCALE GENOMIC DNA]</scope>
    <source>
        <strain evidence="8 9">N62</strain>
    </source>
</reference>
<gene>
    <name evidence="8" type="ORF">DXU93_05710</name>
</gene>
<evidence type="ECO:0000256" key="5">
    <source>
        <dbReference type="ARBA" id="ARBA00022989"/>
    </source>
</evidence>
<dbReference type="PANTHER" id="PTHR30250">
    <property type="entry name" value="PST FAMILY PREDICTED COLANIC ACID TRANSPORTER"/>
    <property type="match status" value="1"/>
</dbReference>
<keyword evidence="6 7" id="KW-0472">Membrane</keyword>
<comment type="caution">
    <text evidence="8">The sequence shown here is derived from an EMBL/GenBank/DDBJ whole genome shotgun (WGS) entry which is preliminary data.</text>
</comment>
<evidence type="ECO:0000256" key="3">
    <source>
        <dbReference type="ARBA" id="ARBA00022475"/>
    </source>
</evidence>
<dbReference type="CDD" id="cd13127">
    <property type="entry name" value="MATE_tuaB_like"/>
    <property type="match status" value="1"/>
</dbReference>
<dbReference type="Pfam" id="PF13440">
    <property type="entry name" value="Polysacc_synt_3"/>
    <property type="match status" value="1"/>
</dbReference>
<feature type="transmembrane region" description="Helical" evidence="7">
    <location>
        <begin position="358"/>
        <end position="377"/>
    </location>
</feature>
<evidence type="ECO:0000313" key="8">
    <source>
        <dbReference type="EMBL" id="RFC55317.1"/>
    </source>
</evidence>
<feature type="transmembrane region" description="Helical" evidence="7">
    <location>
        <begin position="414"/>
        <end position="430"/>
    </location>
</feature>